<gene>
    <name evidence="2" type="ORF">LT42_03925</name>
</gene>
<sequence>MTDAKSPADATRDPHAATPAERDKPDTLPAHSPDQESGRQNGLTPPDYDEYGNEPQQDDDR</sequence>
<dbReference type="AlphaFoldDB" id="A0A9X0JJR3"/>
<name>A0A9X0JJR3_9PSED</name>
<accession>A0A9X0JJR3</accession>
<organism evidence="2 3">
    <name type="scientific">Pseudomonas lutea</name>
    <dbReference type="NCBI Taxonomy" id="243924"/>
    <lineage>
        <taxon>Bacteria</taxon>
        <taxon>Pseudomonadati</taxon>
        <taxon>Pseudomonadota</taxon>
        <taxon>Gammaproteobacteria</taxon>
        <taxon>Pseudomonadales</taxon>
        <taxon>Pseudomonadaceae</taxon>
        <taxon>Pseudomonas</taxon>
    </lineage>
</organism>
<reference evidence="2 3" key="1">
    <citation type="submission" date="2014-09" db="EMBL/GenBank/DDBJ databases">
        <title>Genome sequence of Pseudomonas lutea strain DSM 17257T.</title>
        <authorList>
            <person name="Kwak Y."/>
            <person name="Shin J.-H."/>
        </authorList>
    </citation>
    <scope>NUCLEOTIDE SEQUENCE [LARGE SCALE GENOMIC DNA]</scope>
    <source>
        <strain evidence="2 3">DSM 17257</strain>
    </source>
</reference>
<feature type="region of interest" description="Disordered" evidence="1">
    <location>
        <begin position="1"/>
        <end position="61"/>
    </location>
</feature>
<feature type="compositionally biased region" description="Basic and acidic residues" evidence="1">
    <location>
        <begin position="10"/>
        <end position="26"/>
    </location>
</feature>
<feature type="compositionally biased region" description="Acidic residues" evidence="1">
    <location>
        <begin position="47"/>
        <end position="61"/>
    </location>
</feature>
<evidence type="ECO:0000313" key="3">
    <source>
        <dbReference type="Proteomes" id="UP000029719"/>
    </source>
</evidence>
<evidence type="ECO:0000256" key="1">
    <source>
        <dbReference type="SAM" id="MobiDB-lite"/>
    </source>
</evidence>
<dbReference type="RefSeq" id="WP_037010079.1">
    <property type="nucleotide sequence ID" value="NZ_JRMB01000001.1"/>
</dbReference>
<evidence type="ECO:0000313" key="2">
    <source>
        <dbReference type="EMBL" id="KGF65115.1"/>
    </source>
</evidence>
<dbReference type="Proteomes" id="UP000029719">
    <property type="component" value="Unassembled WGS sequence"/>
</dbReference>
<dbReference type="EMBL" id="JRMB01000001">
    <property type="protein sequence ID" value="KGF65115.1"/>
    <property type="molecule type" value="Genomic_DNA"/>
</dbReference>
<proteinExistence type="predicted"/>
<comment type="caution">
    <text evidence="2">The sequence shown here is derived from an EMBL/GenBank/DDBJ whole genome shotgun (WGS) entry which is preliminary data.</text>
</comment>
<protein>
    <submittedName>
        <fullName evidence="2">Uncharacterized protein</fullName>
    </submittedName>
</protein>